<dbReference type="InterPro" id="IPR050266">
    <property type="entry name" value="AB_hydrolase_sf"/>
</dbReference>
<dbReference type="InterPro" id="IPR029058">
    <property type="entry name" value="AB_hydrolase_fold"/>
</dbReference>
<evidence type="ECO:0000256" key="2">
    <source>
        <dbReference type="ARBA" id="ARBA00022801"/>
    </source>
</evidence>
<reference evidence="4 5" key="1">
    <citation type="submission" date="2023-04" db="EMBL/GenBank/DDBJ databases">
        <title>Luteimonas sp. M1R5S59.</title>
        <authorList>
            <person name="Sun J.-Q."/>
        </authorList>
    </citation>
    <scope>NUCLEOTIDE SEQUENCE [LARGE SCALE GENOMIC DNA]</scope>
    <source>
        <strain evidence="4 5">M1R5S59</strain>
    </source>
</reference>
<protein>
    <submittedName>
        <fullName evidence="4">Alpha/beta fold hydrolase</fullName>
    </submittedName>
</protein>
<evidence type="ECO:0000313" key="4">
    <source>
        <dbReference type="EMBL" id="MDH5835037.1"/>
    </source>
</evidence>
<evidence type="ECO:0000259" key="3">
    <source>
        <dbReference type="Pfam" id="PF00561"/>
    </source>
</evidence>
<accession>A0ABT6JWT1</accession>
<dbReference type="Gene3D" id="3.40.50.1820">
    <property type="entry name" value="alpha/beta hydrolase"/>
    <property type="match status" value="1"/>
</dbReference>
<evidence type="ECO:0000256" key="1">
    <source>
        <dbReference type="ARBA" id="ARBA00008645"/>
    </source>
</evidence>
<dbReference type="PANTHER" id="PTHR43798:SF14">
    <property type="entry name" value="SERINE HYDROLASE-LIKE PROTEIN DDB_G0286239"/>
    <property type="match status" value="1"/>
</dbReference>
<gene>
    <name evidence="4" type="ORF">QFW81_14060</name>
</gene>
<comment type="caution">
    <text evidence="4">The sequence shown here is derived from an EMBL/GenBank/DDBJ whole genome shotgun (WGS) entry which is preliminary data.</text>
</comment>
<dbReference type="RefSeq" id="WP_280579649.1">
    <property type="nucleotide sequence ID" value="NZ_JARXRO010000020.1"/>
</dbReference>
<dbReference type="Proteomes" id="UP001156873">
    <property type="component" value="Unassembled WGS sequence"/>
</dbReference>
<proteinExistence type="inferred from homology"/>
<organism evidence="4 5">
    <name type="scientific">Luteimonas kalidii</name>
    <dbReference type="NCBI Taxonomy" id="3042025"/>
    <lineage>
        <taxon>Bacteria</taxon>
        <taxon>Pseudomonadati</taxon>
        <taxon>Pseudomonadota</taxon>
        <taxon>Gammaproteobacteria</taxon>
        <taxon>Lysobacterales</taxon>
        <taxon>Lysobacteraceae</taxon>
        <taxon>Luteimonas</taxon>
    </lineage>
</organism>
<dbReference type="InterPro" id="IPR000073">
    <property type="entry name" value="AB_hydrolase_1"/>
</dbReference>
<evidence type="ECO:0000313" key="5">
    <source>
        <dbReference type="Proteomes" id="UP001156873"/>
    </source>
</evidence>
<dbReference type="GO" id="GO:0016787">
    <property type="term" value="F:hydrolase activity"/>
    <property type="evidence" value="ECO:0007669"/>
    <property type="project" value="UniProtKB-KW"/>
</dbReference>
<dbReference type="EMBL" id="JARXRO010000020">
    <property type="protein sequence ID" value="MDH5835037.1"/>
    <property type="molecule type" value="Genomic_DNA"/>
</dbReference>
<keyword evidence="2 4" id="KW-0378">Hydrolase</keyword>
<keyword evidence="5" id="KW-1185">Reference proteome</keyword>
<name>A0ABT6JWT1_9GAMM</name>
<comment type="similarity">
    <text evidence="1">Belongs to the AB hydrolase superfamily.</text>
</comment>
<feature type="domain" description="AB hydrolase-1" evidence="3">
    <location>
        <begin position="24"/>
        <end position="145"/>
    </location>
</feature>
<dbReference type="PANTHER" id="PTHR43798">
    <property type="entry name" value="MONOACYLGLYCEROL LIPASE"/>
    <property type="match status" value="1"/>
</dbReference>
<dbReference type="PRINTS" id="PR00111">
    <property type="entry name" value="ABHYDROLASE"/>
</dbReference>
<sequence length="289" mass="30708">MREITLDIAIGRLHGLHRGEAGHPRVLALHGWLDNAASFVPLAAHLDGIELVAIDLPGHGRSVHLPPGADYSFAGAVHSVLDAADALGWERFALLGHSMGAGIASLVAAACPERVVRLVAIEALGALPDTAGNTVPRLRDAVAAGRALSGKRLRVFTDLDTPVRARTLARTGAVDEASARLLVERGVREVLVDDARVGWEWSSDPRLTLPTMLRPSEDQVRALIAGIACPTRVIYADPPQPYLPEPRRSEHAALLPEGHMVVLPGGHHLHMEQPAAVAAAIGGFLARRD</sequence>
<dbReference type="Pfam" id="PF00561">
    <property type="entry name" value="Abhydrolase_1"/>
    <property type="match status" value="1"/>
</dbReference>
<dbReference type="SUPFAM" id="SSF53474">
    <property type="entry name" value="alpha/beta-Hydrolases"/>
    <property type="match status" value="1"/>
</dbReference>